<dbReference type="EMBL" id="CP048222">
    <property type="protein sequence ID" value="QHT71574.1"/>
    <property type="molecule type" value="Genomic_DNA"/>
</dbReference>
<accession>A0A6C0GUT7</accession>
<dbReference type="KEGG" id="rhoz:GXP67_35370"/>
<evidence type="ECO:0000259" key="1">
    <source>
        <dbReference type="Pfam" id="PF07705"/>
    </source>
</evidence>
<protein>
    <recommendedName>
        <fullName evidence="1">CARDB domain-containing protein</fullName>
    </recommendedName>
</protein>
<organism evidence="2 3">
    <name type="scientific">Rhodocytophaga rosea</name>
    <dbReference type="NCBI Taxonomy" id="2704465"/>
    <lineage>
        <taxon>Bacteria</taxon>
        <taxon>Pseudomonadati</taxon>
        <taxon>Bacteroidota</taxon>
        <taxon>Cytophagia</taxon>
        <taxon>Cytophagales</taxon>
        <taxon>Rhodocytophagaceae</taxon>
        <taxon>Rhodocytophaga</taxon>
    </lineage>
</organism>
<dbReference type="InterPro" id="IPR011635">
    <property type="entry name" value="CARDB"/>
</dbReference>
<dbReference type="InterPro" id="IPR013783">
    <property type="entry name" value="Ig-like_fold"/>
</dbReference>
<keyword evidence="3" id="KW-1185">Reference proteome</keyword>
<proteinExistence type="predicted"/>
<dbReference type="Gene3D" id="2.60.40.10">
    <property type="entry name" value="Immunoglobulins"/>
    <property type="match status" value="1"/>
</dbReference>
<gene>
    <name evidence="2" type="ORF">GXP67_35370</name>
</gene>
<dbReference type="AlphaFoldDB" id="A0A6C0GUT7"/>
<dbReference type="Proteomes" id="UP000480178">
    <property type="component" value="Chromosome"/>
</dbReference>
<dbReference type="Pfam" id="PF07705">
    <property type="entry name" value="CARDB"/>
    <property type="match status" value="1"/>
</dbReference>
<name>A0A6C0GUT7_9BACT</name>
<evidence type="ECO:0000313" key="2">
    <source>
        <dbReference type="EMBL" id="QHT71574.1"/>
    </source>
</evidence>
<sequence length="153" mass="16839">MGLGLMCSLSALCQTTVVGKSNRIYVKVSKEPPAQKAELSYSRVIFKDPNKNQSIDPAEETTVDFTVMNEGKAKSQNLLIKAYASNEIKGLVFANEITIEGLEPGKSKEISIPVTGTRSLEAGTANIIVEIRQEYEYDPDQIEINVLTEELKN</sequence>
<dbReference type="RefSeq" id="WP_162447509.1">
    <property type="nucleotide sequence ID" value="NZ_CP048222.1"/>
</dbReference>
<evidence type="ECO:0000313" key="3">
    <source>
        <dbReference type="Proteomes" id="UP000480178"/>
    </source>
</evidence>
<reference evidence="2 3" key="1">
    <citation type="submission" date="2020-01" db="EMBL/GenBank/DDBJ databases">
        <authorList>
            <person name="Kim M.K."/>
        </authorList>
    </citation>
    <scope>NUCLEOTIDE SEQUENCE [LARGE SCALE GENOMIC DNA]</scope>
    <source>
        <strain evidence="2 3">172606-1</strain>
    </source>
</reference>
<feature type="domain" description="CARDB" evidence="1">
    <location>
        <begin position="50"/>
        <end position="124"/>
    </location>
</feature>